<keyword evidence="11" id="KW-1185">Reference proteome</keyword>
<evidence type="ECO:0000256" key="6">
    <source>
        <dbReference type="ARBA" id="ARBA00023242"/>
    </source>
</evidence>
<dbReference type="EMBL" id="JAQQWL010000018">
    <property type="protein sequence ID" value="KAK8036780.1"/>
    <property type="molecule type" value="Genomic_DNA"/>
</dbReference>
<feature type="region of interest" description="Disordered" evidence="8">
    <location>
        <begin position="59"/>
        <end position="99"/>
    </location>
</feature>
<dbReference type="SUPFAM" id="SSF57667">
    <property type="entry name" value="beta-beta-alpha zinc fingers"/>
    <property type="match status" value="1"/>
</dbReference>
<evidence type="ECO:0000313" key="11">
    <source>
        <dbReference type="Proteomes" id="UP001480595"/>
    </source>
</evidence>
<evidence type="ECO:0000259" key="9">
    <source>
        <dbReference type="PROSITE" id="PS50157"/>
    </source>
</evidence>
<evidence type="ECO:0000256" key="4">
    <source>
        <dbReference type="ARBA" id="ARBA00022771"/>
    </source>
</evidence>
<dbReference type="GeneID" id="92099749"/>
<dbReference type="InterPro" id="IPR013087">
    <property type="entry name" value="Znf_C2H2_type"/>
</dbReference>
<evidence type="ECO:0000256" key="2">
    <source>
        <dbReference type="ARBA" id="ARBA00022723"/>
    </source>
</evidence>
<sequence>MKDQRKYECKYCSRLFRRSEHKMRHERTHTKEKPFVCDCKDSFARLDLLKRHKRLVHKDDSNKSPDMAASAVESLDVKSWKDPSQQPVGGNSTDPRLDGVPDSINQRNQVEALALSFGSGDQRTWINDIDLPEKMDLDISGHIPSSKPSQTSLVRWKVDPFPCSFDGSDSCYPVPPSPGTVHGNPSSRLSVPLCESYPLPASGITHVSACAQSPLASHATVPNDQQPAQVARSLGRFACEPLAPVAPTTDLTLDDRRGIVSEPHQKALLLHDCGNGEGEENPSRHQPEQAVRIGRISSPKKTAVDVGPPIRPTFVGFIGSVMDALVLFESCLNGTKTAVRRNPRKDELSSLIRSGNIFVYQDISSDIHRWCDELSWHRVLQPSKRNTFSIYRELVKQAMIQAPKIKKGGLVKKVLAVKHNGIKHFLVSYCIEDMENKLPRPSECLQITLRDGLISDGGGQETVLKRISTPSYQKGKKRKRRTSTEKRDICRFVTKNPKYSQMDVSNNFKIPINSLHNILREKHRWLSHEEEVR</sequence>
<dbReference type="InterPro" id="IPR009057">
    <property type="entry name" value="Homeodomain-like_sf"/>
</dbReference>
<gene>
    <name evidence="10" type="ORF">PG994_015277</name>
</gene>
<name>A0ABR1SR26_9PEZI</name>
<evidence type="ECO:0000256" key="7">
    <source>
        <dbReference type="PROSITE-ProRule" id="PRU00042"/>
    </source>
</evidence>
<evidence type="ECO:0000256" key="5">
    <source>
        <dbReference type="ARBA" id="ARBA00022833"/>
    </source>
</evidence>
<evidence type="ECO:0000313" key="10">
    <source>
        <dbReference type="EMBL" id="KAK8036780.1"/>
    </source>
</evidence>
<keyword evidence="2" id="KW-0479">Metal-binding</keyword>
<dbReference type="PANTHER" id="PTHR40626">
    <property type="entry name" value="MIP31509P"/>
    <property type="match status" value="1"/>
</dbReference>
<dbReference type="RefSeq" id="XP_066707598.1">
    <property type="nucleotide sequence ID" value="XM_066866684.1"/>
</dbReference>
<dbReference type="Gene3D" id="3.30.160.60">
    <property type="entry name" value="Classic Zinc Finger"/>
    <property type="match status" value="2"/>
</dbReference>
<dbReference type="PROSITE" id="PS00028">
    <property type="entry name" value="ZINC_FINGER_C2H2_1"/>
    <property type="match status" value="1"/>
</dbReference>
<feature type="compositionally biased region" description="Polar residues" evidence="8">
    <location>
        <begin position="82"/>
        <end position="94"/>
    </location>
</feature>
<keyword evidence="3" id="KW-0677">Repeat</keyword>
<dbReference type="Gene3D" id="1.10.10.60">
    <property type="entry name" value="Homeodomain-like"/>
    <property type="match status" value="1"/>
</dbReference>
<evidence type="ECO:0000256" key="1">
    <source>
        <dbReference type="ARBA" id="ARBA00004123"/>
    </source>
</evidence>
<dbReference type="Pfam" id="PF09729">
    <property type="entry name" value="Gti1_Pac2"/>
    <property type="match status" value="1"/>
</dbReference>
<dbReference type="SUPFAM" id="SSF46689">
    <property type="entry name" value="Homeodomain-like"/>
    <property type="match status" value="1"/>
</dbReference>
<keyword evidence="5" id="KW-0862">Zinc</keyword>
<organism evidence="10 11">
    <name type="scientific">Apiospora phragmitis</name>
    <dbReference type="NCBI Taxonomy" id="2905665"/>
    <lineage>
        <taxon>Eukaryota</taxon>
        <taxon>Fungi</taxon>
        <taxon>Dikarya</taxon>
        <taxon>Ascomycota</taxon>
        <taxon>Pezizomycotina</taxon>
        <taxon>Sordariomycetes</taxon>
        <taxon>Xylariomycetidae</taxon>
        <taxon>Amphisphaeriales</taxon>
        <taxon>Apiosporaceae</taxon>
        <taxon>Apiospora</taxon>
    </lineage>
</organism>
<feature type="domain" description="C2H2-type" evidence="9">
    <location>
        <begin position="7"/>
        <end position="34"/>
    </location>
</feature>
<keyword evidence="4 7" id="KW-0863">Zinc-finger</keyword>
<evidence type="ECO:0000256" key="3">
    <source>
        <dbReference type="ARBA" id="ARBA00022737"/>
    </source>
</evidence>
<comment type="subcellular location">
    <subcellularLocation>
        <location evidence="1">Nucleus</location>
    </subcellularLocation>
</comment>
<dbReference type="InterPro" id="IPR018608">
    <property type="entry name" value="Gti1/Pac2"/>
</dbReference>
<comment type="caution">
    <text evidence="10">The sequence shown here is derived from an EMBL/GenBank/DDBJ whole genome shotgun (WGS) entry which is preliminary data.</text>
</comment>
<proteinExistence type="predicted"/>
<keyword evidence="6" id="KW-0539">Nucleus</keyword>
<dbReference type="SMART" id="SM00355">
    <property type="entry name" value="ZnF_C2H2"/>
    <property type="match status" value="2"/>
</dbReference>
<dbReference type="PANTHER" id="PTHR40626:SF10">
    <property type="entry name" value="C2H2-TYPE DOMAIN-CONTAINING PROTEIN"/>
    <property type="match status" value="1"/>
</dbReference>
<reference evidence="10 11" key="1">
    <citation type="submission" date="2023-01" db="EMBL/GenBank/DDBJ databases">
        <title>Analysis of 21 Apiospora genomes using comparative genomics revels a genus with tremendous synthesis potential of carbohydrate active enzymes and secondary metabolites.</title>
        <authorList>
            <person name="Sorensen T."/>
        </authorList>
    </citation>
    <scope>NUCLEOTIDE SEQUENCE [LARGE SCALE GENOMIC DNA]</scope>
    <source>
        <strain evidence="10 11">CBS 135458</strain>
    </source>
</reference>
<dbReference type="Proteomes" id="UP001480595">
    <property type="component" value="Unassembled WGS sequence"/>
</dbReference>
<protein>
    <submittedName>
        <fullName evidence="10">Gti1/Pac2 family protein</fullName>
    </submittedName>
</protein>
<dbReference type="PROSITE" id="PS50157">
    <property type="entry name" value="ZINC_FINGER_C2H2_2"/>
    <property type="match status" value="1"/>
</dbReference>
<accession>A0ABR1SR26</accession>
<evidence type="ECO:0000256" key="8">
    <source>
        <dbReference type="SAM" id="MobiDB-lite"/>
    </source>
</evidence>
<dbReference type="InterPro" id="IPR036236">
    <property type="entry name" value="Znf_C2H2_sf"/>
</dbReference>
<dbReference type="InterPro" id="IPR051059">
    <property type="entry name" value="VerF-like"/>
</dbReference>